<dbReference type="STRING" id="1776384.GCA_900086585_00690"/>
<dbReference type="CDD" id="cd05466">
    <property type="entry name" value="PBP2_LTTR_substrate"/>
    <property type="match status" value="1"/>
</dbReference>
<dbReference type="InterPro" id="IPR005119">
    <property type="entry name" value="LysR_subst-bd"/>
</dbReference>
<feature type="domain" description="LysR substrate-binding" evidence="1">
    <location>
        <begin position="26"/>
        <end position="182"/>
    </location>
</feature>
<dbReference type="EMBL" id="QRMS01000003">
    <property type="protein sequence ID" value="RHJ87223.1"/>
    <property type="molecule type" value="Genomic_DNA"/>
</dbReference>
<dbReference type="GO" id="GO:0005829">
    <property type="term" value="C:cytosol"/>
    <property type="evidence" value="ECO:0007669"/>
    <property type="project" value="TreeGrafter"/>
</dbReference>
<evidence type="ECO:0000313" key="3">
    <source>
        <dbReference type="Proteomes" id="UP000284841"/>
    </source>
</evidence>
<sequence length="195" mass="21660">MTYTGRDARIGTRLTMKIPPKLIKASATSPINSIVEGHVDLGITSVFSDKNVAFIPLFKDPARLIVSSNHPLASNDEISAESLDGCDLIYIPDIGNDVIQAVKKVYDFKFASPFSVHSDVGAISMVDLGLGSYIISELQCIRLGNNTKKIKFKEPVYRTMGIGILKHKLQIPIIKEMIQFAIDFSKDFEKELWSR</sequence>
<dbReference type="SUPFAM" id="SSF53850">
    <property type="entry name" value="Periplasmic binding protein-like II"/>
    <property type="match status" value="1"/>
</dbReference>
<name>A0A415E0V4_9FIRM</name>
<dbReference type="PANTHER" id="PTHR30419:SF28">
    <property type="entry name" value="HTH-TYPE TRANSCRIPTIONAL REGULATOR BSDA"/>
    <property type="match status" value="1"/>
</dbReference>
<dbReference type="Gene3D" id="3.40.190.290">
    <property type="match status" value="1"/>
</dbReference>
<proteinExistence type="predicted"/>
<comment type="caution">
    <text evidence="2">The sequence shown here is derived from an EMBL/GenBank/DDBJ whole genome shotgun (WGS) entry which is preliminary data.</text>
</comment>
<dbReference type="GO" id="GO:0006355">
    <property type="term" value="P:regulation of DNA-templated transcription"/>
    <property type="evidence" value="ECO:0007669"/>
    <property type="project" value="TreeGrafter"/>
</dbReference>
<organism evidence="2 3">
    <name type="scientific">Emergencia timonensis</name>
    <dbReference type="NCBI Taxonomy" id="1776384"/>
    <lineage>
        <taxon>Bacteria</taxon>
        <taxon>Bacillati</taxon>
        <taxon>Bacillota</taxon>
        <taxon>Clostridia</taxon>
        <taxon>Peptostreptococcales</taxon>
        <taxon>Anaerovoracaceae</taxon>
        <taxon>Emergencia</taxon>
    </lineage>
</organism>
<dbReference type="PANTHER" id="PTHR30419">
    <property type="entry name" value="HTH-TYPE TRANSCRIPTIONAL REGULATOR YBHD"/>
    <property type="match status" value="1"/>
</dbReference>
<dbReference type="AlphaFoldDB" id="A0A415E0V4"/>
<evidence type="ECO:0000313" key="2">
    <source>
        <dbReference type="EMBL" id="RHJ87223.1"/>
    </source>
</evidence>
<accession>A0A415E0V4</accession>
<keyword evidence="3" id="KW-1185">Reference proteome</keyword>
<dbReference type="InterPro" id="IPR050950">
    <property type="entry name" value="HTH-type_LysR_regulators"/>
</dbReference>
<reference evidence="2 3" key="1">
    <citation type="submission" date="2018-08" db="EMBL/GenBank/DDBJ databases">
        <title>A genome reference for cultivated species of the human gut microbiota.</title>
        <authorList>
            <person name="Zou Y."/>
            <person name="Xue W."/>
            <person name="Luo G."/>
        </authorList>
    </citation>
    <scope>NUCLEOTIDE SEQUENCE [LARGE SCALE GENOMIC DNA]</scope>
    <source>
        <strain evidence="2 3">AM07-24</strain>
    </source>
</reference>
<protein>
    <recommendedName>
        <fullName evidence="1">LysR substrate-binding domain-containing protein</fullName>
    </recommendedName>
</protein>
<dbReference type="Pfam" id="PF03466">
    <property type="entry name" value="LysR_substrate"/>
    <property type="match status" value="1"/>
</dbReference>
<gene>
    <name evidence="2" type="ORF">DW099_11010</name>
</gene>
<dbReference type="Proteomes" id="UP000284841">
    <property type="component" value="Unassembled WGS sequence"/>
</dbReference>
<dbReference type="OrthoDB" id="63123at2"/>
<evidence type="ECO:0000259" key="1">
    <source>
        <dbReference type="Pfam" id="PF03466"/>
    </source>
</evidence>